<reference evidence="7 8" key="1">
    <citation type="submission" date="2014-12" db="EMBL/GenBank/DDBJ databases">
        <title>Comparative genomics of the lactic acid bacteria isolated from the honey bee gut.</title>
        <authorList>
            <person name="Ellegaard K.M."/>
            <person name="Tamarit D."/>
            <person name="Javelind E."/>
            <person name="Olofsson T."/>
            <person name="Andersson S.G."/>
            <person name="Vasquez A."/>
        </authorList>
    </citation>
    <scope>NUCLEOTIDE SEQUENCE [LARGE SCALE GENOMIC DNA]</scope>
    <source>
        <strain evidence="7 8">Hon2</strain>
    </source>
</reference>
<organism evidence="7 8">
    <name type="scientific">Bombilactobacillus mellis</name>
    <dbReference type="NCBI Taxonomy" id="1218508"/>
    <lineage>
        <taxon>Bacteria</taxon>
        <taxon>Bacillati</taxon>
        <taxon>Bacillota</taxon>
        <taxon>Bacilli</taxon>
        <taxon>Lactobacillales</taxon>
        <taxon>Lactobacillaceae</taxon>
        <taxon>Bombilactobacillus</taxon>
    </lineage>
</organism>
<dbReference type="InterPro" id="IPR029063">
    <property type="entry name" value="SAM-dependent_MTases_sf"/>
</dbReference>
<dbReference type="RefSeq" id="WP_045923368.1">
    <property type="nucleotide sequence ID" value="NZ_JBHTHW010000004.1"/>
</dbReference>
<gene>
    <name evidence="6 7" type="primary">rsmG</name>
    <name evidence="7" type="ORF">JG29_15480</name>
</gene>
<keyword evidence="4 6" id="KW-0808">Transferase</keyword>
<name>A0A0F4KNF2_9LACO</name>
<evidence type="ECO:0000313" key="8">
    <source>
        <dbReference type="Proteomes" id="UP000033695"/>
    </source>
</evidence>
<comment type="caution">
    <text evidence="6">Lacks conserved residue(s) required for the propagation of feature annotation.</text>
</comment>
<dbReference type="PIRSF" id="PIRSF003078">
    <property type="entry name" value="GidB"/>
    <property type="match status" value="1"/>
</dbReference>
<evidence type="ECO:0000256" key="3">
    <source>
        <dbReference type="ARBA" id="ARBA00022603"/>
    </source>
</evidence>
<evidence type="ECO:0000256" key="1">
    <source>
        <dbReference type="ARBA" id="ARBA00022490"/>
    </source>
</evidence>
<accession>A0A0F4KNF2</accession>
<dbReference type="HAMAP" id="MF_00074">
    <property type="entry name" value="16SrRNA_methyltr_G"/>
    <property type="match status" value="1"/>
</dbReference>
<comment type="subcellular location">
    <subcellularLocation>
        <location evidence="6">Cytoplasm</location>
    </subcellularLocation>
</comment>
<dbReference type="GO" id="GO:0070043">
    <property type="term" value="F:rRNA (guanine-N7-)-methyltransferase activity"/>
    <property type="evidence" value="ECO:0007669"/>
    <property type="project" value="UniProtKB-UniRule"/>
</dbReference>
<feature type="binding site" evidence="6">
    <location>
        <position position="148"/>
    </location>
    <ligand>
        <name>S-adenosyl-L-methionine</name>
        <dbReference type="ChEBI" id="CHEBI:59789"/>
    </ligand>
</feature>
<dbReference type="Pfam" id="PF02527">
    <property type="entry name" value="GidB"/>
    <property type="match status" value="1"/>
</dbReference>
<dbReference type="InterPro" id="IPR003682">
    <property type="entry name" value="rRNA_ssu_MeTfrase_G"/>
</dbReference>
<feature type="binding site" evidence="6">
    <location>
        <position position="78"/>
    </location>
    <ligand>
        <name>S-adenosyl-L-methionine</name>
        <dbReference type="ChEBI" id="CHEBI:59789"/>
    </ligand>
</feature>
<protein>
    <recommendedName>
        <fullName evidence="6">Ribosomal RNA small subunit methyltransferase G</fullName>
        <ecNumber evidence="6">2.1.1.-</ecNumber>
    </recommendedName>
    <alternativeName>
        <fullName evidence="6">16S rRNA 7-methylguanosine methyltransferase</fullName>
        <shortName evidence="6">16S rRNA m7G methyltransferase</shortName>
    </alternativeName>
</protein>
<feature type="binding site" evidence="6">
    <location>
        <begin position="129"/>
        <end position="130"/>
    </location>
    <ligand>
        <name>S-adenosyl-L-methionine</name>
        <dbReference type="ChEBI" id="CHEBI:59789"/>
    </ligand>
</feature>
<dbReference type="EMBL" id="JXBZ01000010">
    <property type="protein sequence ID" value="KJY48202.1"/>
    <property type="molecule type" value="Genomic_DNA"/>
</dbReference>
<keyword evidence="5 6" id="KW-0949">S-adenosyl-L-methionine</keyword>
<dbReference type="GO" id="GO:0005829">
    <property type="term" value="C:cytosol"/>
    <property type="evidence" value="ECO:0007669"/>
    <property type="project" value="TreeGrafter"/>
</dbReference>
<dbReference type="AlphaFoldDB" id="A0A0F4KNF2"/>
<dbReference type="Proteomes" id="UP000033695">
    <property type="component" value="Unassembled WGS sequence"/>
</dbReference>
<comment type="similarity">
    <text evidence="6">Belongs to the methyltransferase superfamily. RNA methyltransferase RsmG family.</text>
</comment>
<dbReference type="PATRIC" id="fig|1218508.4.peg.1541"/>
<dbReference type="OrthoDB" id="9808773at2"/>
<evidence type="ECO:0000256" key="2">
    <source>
        <dbReference type="ARBA" id="ARBA00022552"/>
    </source>
</evidence>
<proteinExistence type="inferred from homology"/>
<comment type="function">
    <text evidence="6">Specifically methylates the N7 position of a guanine in 16S rRNA.</text>
</comment>
<dbReference type="CDD" id="cd02440">
    <property type="entry name" value="AdoMet_MTases"/>
    <property type="match status" value="1"/>
</dbReference>
<keyword evidence="3 6" id="KW-0489">Methyltransferase</keyword>
<dbReference type="HOGENOM" id="CLU_065341_0_0_9"/>
<keyword evidence="8" id="KW-1185">Reference proteome</keyword>
<dbReference type="EC" id="2.1.1.-" evidence="6"/>
<evidence type="ECO:0000313" key="7">
    <source>
        <dbReference type="EMBL" id="KJY48202.1"/>
    </source>
</evidence>
<feature type="binding site" evidence="6">
    <location>
        <position position="83"/>
    </location>
    <ligand>
        <name>S-adenosyl-L-methionine</name>
        <dbReference type="ChEBI" id="CHEBI:59789"/>
    </ligand>
</feature>
<dbReference type="NCBIfam" id="TIGR00138">
    <property type="entry name" value="rsmG_gidB"/>
    <property type="match status" value="1"/>
</dbReference>
<dbReference type="PANTHER" id="PTHR31760:SF0">
    <property type="entry name" value="S-ADENOSYL-L-METHIONINE-DEPENDENT METHYLTRANSFERASES SUPERFAMILY PROTEIN"/>
    <property type="match status" value="1"/>
</dbReference>
<sequence length="238" mass="26729">MSPQELQESLISQNIFLSTKQMQQLQQYFQLLVQTNKVMNLTNITEQSAVYVKHFYDSITPLFYDRQLLHSVCLADIGTGAGFPGLVLKIVNPQLQLTLVDSLNKRLNFLQQVVDQLQLSSVQLVHARAEQFGQMSQYRQQFDYVTARAVASLPVLLELCLPAVKLGGYFIAFKGSQATAEVAASQVALEKLGGQIEHVEKLMLPQQAGERQLLFIKKIKETPAKFPRKPGTPTRQPL</sequence>
<keyword evidence="1 6" id="KW-0963">Cytoplasm</keyword>
<evidence type="ECO:0000256" key="5">
    <source>
        <dbReference type="ARBA" id="ARBA00022691"/>
    </source>
</evidence>
<evidence type="ECO:0000256" key="4">
    <source>
        <dbReference type="ARBA" id="ARBA00022679"/>
    </source>
</evidence>
<keyword evidence="2 6" id="KW-0698">rRNA processing</keyword>
<dbReference type="FunFam" id="3.40.50.150:FF:000041">
    <property type="entry name" value="Ribosomal RNA small subunit methyltransferase G"/>
    <property type="match status" value="1"/>
</dbReference>
<dbReference type="PANTHER" id="PTHR31760">
    <property type="entry name" value="S-ADENOSYL-L-METHIONINE-DEPENDENT METHYLTRANSFERASES SUPERFAMILY PROTEIN"/>
    <property type="match status" value="1"/>
</dbReference>
<dbReference type="Gene3D" id="3.40.50.150">
    <property type="entry name" value="Vaccinia Virus protein VP39"/>
    <property type="match status" value="1"/>
</dbReference>
<evidence type="ECO:0000256" key="6">
    <source>
        <dbReference type="HAMAP-Rule" id="MF_00074"/>
    </source>
</evidence>
<comment type="caution">
    <text evidence="7">The sequence shown here is derived from an EMBL/GenBank/DDBJ whole genome shotgun (WGS) entry which is preliminary data.</text>
</comment>
<dbReference type="STRING" id="1218508.JG29_15480"/>
<dbReference type="SUPFAM" id="SSF53335">
    <property type="entry name" value="S-adenosyl-L-methionine-dependent methyltransferases"/>
    <property type="match status" value="1"/>
</dbReference>